<keyword evidence="3 10" id="KW-0813">Transport</keyword>
<reference evidence="13 14" key="1">
    <citation type="submission" date="2019-01" db="EMBL/GenBank/DDBJ databases">
        <authorList>
            <person name="Chen W.-M."/>
        </authorList>
    </citation>
    <scope>NUCLEOTIDE SEQUENCE [LARGE SCALE GENOMIC DNA]</scope>
    <source>
        <strain evidence="13 14">TLA-22</strain>
    </source>
</reference>
<feature type="transmembrane region" description="Helical" evidence="10">
    <location>
        <begin position="217"/>
        <end position="242"/>
    </location>
</feature>
<dbReference type="NCBIfam" id="TIGR00836">
    <property type="entry name" value="amt"/>
    <property type="match status" value="1"/>
</dbReference>
<evidence type="ECO:0000256" key="10">
    <source>
        <dbReference type="RuleBase" id="RU362002"/>
    </source>
</evidence>
<proteinExistence type="inferred from homology"/>
<evidence type="ECO:0000256" key="3">
    <source>
        <dbReference type="ARBA" id="ARBA00022448"/>
    </source>
</evidence>
<comment type="similarity">
    <text evidence="2 10">Belongs to the ammonia transporter channel (TC 1.A.11.2) family.</text>
</comment>
<dbReference type="PROSITE" id="PS01219">
    <property type="entry name" value="AMMONIUM_TRANSP"/>
    <property type="match status" value="1"/>
</dbReference>
<sequence length="476" mass="49678">MTVSKKLCGAAGAMAASLFAAAPAWAGPIKAPTVEQMAGMVDKGDVAWMLISAALVLMMSIPGLALFYGGLVRSKNMLSVLMQVFMIVSVAGLVWVSWGYSLAFTSTNTPFPAIVGGLDKIFLANVSSSTFAATFSNNIYLPELVFVVFQMTFAMITPALIVGAFAERVKFSALIVFVVVWLTLIYFPMAHMVWYWAGPDFLADAPTDAGLLWGWGALDFAGGTVVHINAGIAGLVGCLIIGKRVGYPKEPMPPHSLVMTMIGASLLWVGWFGFNAGSNLESNAVTGVAFINTMVATCAAAVSWALVEQFHHGKPSLLGAVTGAVAGLVAITPAAGLGAPMTSIVLGFVVSPICYLFVASIKGKLGYDDSLDVFGVHCIGGIVGAIATGIVASPALGGQGVFDYTVFPAGFDAASYSISTQVVTQIKAVLFTLVFSGVGSAIIFFVIDKTIGLRPSVDAEQEGLDLSSHGERAYNY</sequence>
<feature type="transmembrane region" description="Helical" evidence="10">
    <location>
        <begin position="80"/>
        <end position="100"/>
    </location>
</feature>
<dbReference type="GO" id="GO:0005886">
    <property type="term" value="C:plasma membrane"/>
    <property type="evidence" value="ECO:0007669"/>
    <property type="project" value="UniProtKB-SubCell"/>
</dbReference>
<dbReference type="PANTHER" id="PTHR43029">
    <property type="entry name" value="AMMONIUM TRANSPORTER MEP2"/>
    <property type="match status" value="1"/>
</dbReference>
<dbReference type="InterPro" id="IPR024041">
    <property type="entry name" value="NH4_transpt_AmtB-like_dom"/>
</dbReference>
<keyword evidence="11" id="KW-0732">Signal</keyword>
<dbReference type="RefSeq" id="WP_127690548.1">
    <property type="nucleotide sequence ID" value="NZ_RZUL01000002.1"/>
</dbReference>
<evidence type="ECO:0000256" key="1">
    <source>
        <dbReference type="ARBA" id="ARBA00004651"/>
    </source>
</evidence>
<evidence type="ECO:0000256" key="11">
    <source>
        <dbReference type="SAM" id="SignalP"/>
    </source>
</evidence>
<evidence type="ECO:0000313" key="14">
    <source>
        <dbReference type="Proteomes" id="UP000282977"/>
    </source>
</evidence>
<feature type="domain" description="Ammonium transporter AmtB-like" evidence="12">
    <location>
        <begin position="47"/>
        <end position="474"/>
    </location>
</feature>
<feature type="chain" id="PRO_5019473252" description="Ammonium transporter" evidence="11">
    <location>
        <begin position="27"/>
        <end position="476"/>
    </location>
</feature>
<dbReference type="InterPro" id="IPR001905">
    <property type="entry name" value="Ammonium_transpt"/>
</dbReference>
<keyword evidence="6 10" id="KW-1133">Transmembrane helix</keyword>
<feature type="transmembrane region" description="Helical" evidence="10">
    <location>
        <begin position="144"/>
        <end position="166"/>
    </location>
</feature>
<evidence type="ECO:0000256" key="5">
    <source>
        <dbReference type="ARBA" id="ARBA00022692"/>
    </source>
</evidence>
<dbReference type="EMBL" id="RZUL01000002">
    <property type="protein sequence ID" value="RVT42376.1"/>
    <property type="molecule type" value="Genomic_DNA"/>
</dbReference>
<keyword evidence="8 10" id="KW-0924">Ammonia transport</keyword>
<evidence type="ECO:0000256" key="7">
    <source>
        <dbReference type="ARBA" id="ARBA00023136"/>
    </source>
</evidence>
<evidence type="ECO:0000256" key="8">
    <source>
        <dbReference type="ARBA" id="ARBA00023177"/>
    </source>
</evidence>
<feature type="transmembrane region" description="Helical" evidence="10">
    <location>
        <begin position="46"/>
        <end position="68"/>
    </location>
</feature>
<dbReference type="InterPro" id="IPR029020">
    <property type="entry name" value="Ammonium/urea_transptr"/>
</dbReference>
<feature type="transmembrane region" description="Helical" evidence="10">
    <location>
        <begin position="316"/>
        <end position="335"/>
    </location>
</feature>
<dbReference type="AlphaFoldDB" id="A0A437JA39"/>
<feature type="transmembrane region" description="Helical" evidence="10">
    <location>
        <begin position="341"/>
        <end position="361"/>
    </location>
</feature>
<comment type="caution">
    <text evidence="13">The sequence shown here is derived from an EMBL/GenBank/DDBJ whole genome shotgun (WGS) entry which is preliminary data.</text>
</comment>
<feature type="transmembrane region" description="Helical" evidence="10">
    <location>
        <begin position="373"/>
        <end position="396"/>
    </location>
</feature>
<evidence type="ECO:0000256" key="9">
    <source>
        <dbReference type="ARBA" id="ARBA00050025"/>
    </source>
</evidence>
<dbReference type="Pfam" id="PF00909">
    <property type="entry name" value="Ammonium_transp"/>
    <property type="match status" value="1"/>
</dbReference>
<dbReference type="OrthoDB" id="9814202at2"/>
<name>A0A437JA39_9SPHN</name>
<keyword evidence="7 10" id="KW-0472">Membrane</keyword>
<evidence type="ECO:0000256" key="2">
    <source>
        <dbReference type="ARBA" id="ARBA00005887"/>
    </source>
</evidence>
<dbReference type="FunFam" id="1.10.3430.10:FF:000007">
    <property type="entry name" value="Ammonium transporter"/>
    <property type="match status" value="1"/>
</dbReference>
<keyword evidence="4" id="KW-1003">Cell membrane</keyword>
<feature type="signal peptide" evidence="11">
    <location>
        <begin position="1"/>
        <end position="26"/>
    </location>
</feature>
<keyword evidence="5 10" id="KW-0812">Transmembrane</keyword>
<dbReference type="PANTHER" id="PTHR43029:SF10">
    <property type="entry name" value="AMMONIUM TRANSPORTER MEP2"/>
    <property type="match status" value="1"/>
</dbReference>
<organism evidence="13 14">
    <name type="scientific">Sphingobium algorifonticola</name>
    <dbReference type="NCBI Taxonomy" id="2008318"/>
    <lineage>
        <taxon>Bacteria</taxon>
        <taxon>Pseudomonadati</taxon>
        <taxon>Pseudomonadota</taxon>
        <taxon>Alphaproteobacteria</taxon>
        <taxon>Sphingomonadales</taxon>
        <taxon>Sphingomonadaceae</taxon>
        <taxon>Sphingobium</taxon>
    </lineage>
</organism>
<feature type="transmembrane region" description="Helical" evidence="10">
    <location>
        <begin position="254"/>
        <end position="274"/>
    </location>
</feature>
<protein>
    <recommendedName>
        <fullName evidence="9 10">Ammonium transporter</fullName>
    </recommendedName>
</protein>
<feature type="transmembrane region" description="Helical" evidence="10">
    <location>
        <begin position="173"/>
        <end position="197"/>
    </location>
</feature>
<evidence type="ECO:0000313" key="13">
    <source>
        <dbReference type="EMBL" id="RVT42376.1"/>
    </source>
</evidence>
<dbReference type="InterPro" id="IPR018047">
    <property type="entry name" value="Ammonium_transpt_CS"/>
</dbReference>
<feature type="transmembrane region" description="Helical" evidence="10">
    <location>
        <begin position="428"/>
        <end position="447"/>
    </location>
</feature>
<feature type="transmembrane region" description="Helical" evidence="10">
    <location>
        <begin position="286"/>
        <end position="307"/>
    </location>
</feature>
<comment type="subcellular location">
    <subcellularLocation>
        <location evidence="1 10">Cell membrane</location>
        <topology evidence="1 10">Multi-pass membrane protein</topology>
    </subcellularLocation>
</comment>
<evidence type="ECO:0000256" key="6">
    <source>
        <dbReference type="ARBA" id="ARBA00022989"/>
    </source>
</evidence>
<gene>
    <name evidence="13" type="ORF">ENE74_05580</name>
</gene>
<dbReference type="GO" id="GO:0008519">
    <property type="term" value="F:ammonium channel activity"/>
    <property type="evidence" value="ECO:0007669"/>
    <property type="project" value="InterPro"/>
</dbReference>
<keyword evidence="14" id="KW-1185">Reference proteome</keyword>
<accession>A0A437JA39</accession>
<evidence type="ECO:0000259" key="12">
    <source>
        <dbReference type="Pfam" id="PF00909"/>
    </source>
</evidence>
<dbReference type="Gene3D" id="1.10.3430.10">
    <property type="entry name" value="Ammonium transporter AmtB like domains"/>
    <property type="match status" value="1"/>
</dbReference>
<evidence type="ECO:0000256" key="4">
    <source>
        <dbReference type="ARBA" id="ARBA00022475"/>
    </source>
</evidence>
<dbReference type="Proteomes" id="UP000282977">
    <property type="component" value="Unassembled WGS sequence"/>
</dbReference>
<dbReference type="SUPFAM" id="SSF111352">
    <property type="entry name" value="Ammonium transporter"/>
    <property type="match status" value="1"/>
</dbReference>